<keyword evidence="6" id="KW-0732">Signal</keyword>
<dbReference type="STRING" id="103372.F4WKN5"/>
<evidence type="ECO:0000256" key="2">
    <source>
        <dbReference type="ARBA" id="ARBA00005585"/>
    </source>
</evidence>
<evidence type="ECO:0000256" key="17">
    <source>
        <dbReference type="SAM" id="Phobius"/>
    </source>
</evidence>
<keyword evidence="7 17" id="KW-1133">Transmembrane helix</keyword>
<dbReference type="GO" id="GO:0005886">
    <property type="term" value="C:plasma membrane"/>
    <property type="evidence" value="ECO:0007669"/>
    <property type="project" value="TreeGrafter"/>
</dbReference>
<feature type="compositionally biased region" description="Polar residues" evidence="16">
    <location>
        <begin position="1211"/>
        <end position="1223"/>
    </location>
</feature>
<feature type="transmembrane region" description="Helical" evidence="17">
    <location>
        <begin position="257"/>
        <end position="277"/>
    </location>
</feature>
<dbReference type="GO" id="GO:0015918">
    <property type="term" value="P:sterol transport"/>
    <property type="evidence" value="ECO:0007669"/>
    <property type="project" value="TreeGrafter"/>
</dbReference>
<sequence>IYKQVVSEENGHCIWYGECYTDASMHIKNCIYDGPAKPLNSEGQKLLAKHCPHLLVDEGKGINTCCDTKQLTTLDSNIQLASNFLKRCPSCLDNLAKHFCDFTCGINQSKFINITEKDVADGVEYVNKINIYITNKYLDGTFNSCNKVSVPSTGQLALDLMCGEWGASRCTPLKWFHFMGDAENNIFVPFQITYINTDNPVGSFTPLDPPITPCNKALNKNTPACSCVDCEQSCPTPPPMPPLPTPFSIFGYDGYEVIMTIIFVCGSCLFLLLMMCFSHRKRIGVISSDELPAGFDQEQSTFIEKLGAGTDKFLQEFFCKWGTVCASRPWLILFLGFLLIVGLGHGIKYMKVTTDPVELWASPHSRSRIEREYFDKHFEPFYRNEQIIITSVGLPNIVHNTSNGPIVFGPVFNDTFLKTVFELQEGIKSIVTPNNYTLANICFAPLTGPFTGPTTVSHCTIQSIWGYWQDDLKKFENSEEEGNYTVNYLDHFRVCSQNAYNPECLALYGGPVEPAIAVGGFSSPGQDLHNPSYEKATAIILTLLVNNYHNKARLLPAMEWEESFINFMKNWTATKKPAFMDIAFTSERSIEDELNRESQSDIVTILVSYIIMFGYIAVSLGQIRSCARLLHDSKITLGLGGVLIVLASVICSVGLFGFIGIPATLIIIEVIPFLVLAVGVDNIFILVQTHQREGRRPNESIPEHIGRTLGQVGPSGLSDMPAVKAFALYAGMALLVDFILQITCFVSLLALDTIRHANNRLDVCCFIRSKRDDGEEVVDGMLYKIFKVAYVPLLLQKWVRAIVMIVFFGWLCSSIAVIPHIEIGLDQELSMPEDSFVLKYFKFLNNYLSIGPPMYFVVKDGLNYSNTKMQNLVCGGQYCNSDSVLTQIFTASKQPNRTYIAKPASSWMDDYIDWSGLSTCCKYFPTNNSFCPHTDRLCSTCNITLNEYNRPVPIDFNKYVSFFLQDNPDETCAKGGHAAYGHGVNYITDPKTGMSTVGASYFMAYHTILKTSADYFESMRAARVVAANITNMLNYNLKGHNENTTFLHIFSSLVVLITITMIVINIGGLMYWWHITLNAVSLVNLVMAVGIAVEFCSHLVHSFSVSVQATRVERVADALTNMGSSVFSGITLTKFGGIIVLGFAKSQIFQVFYFRMYLGIVLFGAAHGLIFLPVLLSYIGVMSRRRRGRAREFASGSETRRHKRDKPDSPLLQNNQQRASTSYASVNSIDVTDHHVTF</sequence>
<evidence type="ECO:0000256" key="4">
    <source>
        <dbReference type="ARBA" id="ARBA00022548"/>
    </source>
</evidence>
<evidence type="ECO:0000256" key="14">
    <source>
        <dbReference type="ARBA" id="ARBA00023221"/>
    </source>
</evidence>
<feature type="transmembrane region" description="Helical" evidence="17">
    <location>
        <begin position="330"/>
        <end position="347"/>
    </location>
</feature>
<keyword evidence="9" id="KW-0443">Lipid metabolism</keyword>
<keyword evidence="11" id="KW-1015">Disulfide bond</keyword>
<evidence type="ECO:0000256" key="8">
    <source>
        <dbReference type="ARBA" id="ARBA00023055"/>
    </source>
</evidence>
<feature type="transmembrane region" description="Helical" evidence="17">
    <location>
        <begin position="1156"/>
        <end position="1181"/>
    </location>
</feature>
<dbReference type="eggNOG" id="KOG1933">
    <property type="taxonomic scope" value="Eukaryota"/>
</dbReference>
<dbReference type="PANTHER" id="PTHR45727">
    <property type="entry name" value="NPC INTRACELLULAR CHOLESTEROL TRANSPORTER 1"/>
    <property type="match status" value="1"/>
</dbReference>
<feature type="transmembrane region" description="Helical" evidence="17">
    <location>
        <begin position="1046"/>
        <end position="1073"/>
    </location>
</feature>
<accession>F4WKN5</accession>
<evidence type="ECO:0000256" key="12">
    <source>
        <dbReference type="ARBA" id="ARBA00023166"/>
    </source>
</evidence>
<keyword evidence="10 17" id="KW-0472">Membrane</keyword>
<dbReference type="NCBIfam" id="TIGR00917">
    <property type="entry name" value="2A060601"/>
    <property type="match status" value="1"/>
</dbReference>
<evidence type="ECO:0000256" key="1">
    <source>
        <dbReference type="ARBA" id="ARBA00004127"/>
    </source>
</evidence>
<keyword evidence="12" id="KW-1207">Sterol metabolism</keyword>
<dbReference type="EMBL" id="GL888206">
    <property type="protein sequence ID" value="EGI65127.1"/>
    <property type="molecule type" value="Genomic_DNA"/>
</dbReference>
<feature type="region of interest" description="Disordered" evidence="16">
    <location>
        <begin position="1190"/>
        <end position="1223"/>
    </location>
</feature>
<keyword evidence="20" id="KW-1185">Reference proteome</keyword>
<gene>
    <name evidence="19" type="ORF">G5I_06305</name>
</gene>
<dbReference type="OrthoDB" id="6510177at2759"/>
<dbReference type="SUPFAM" id="SSF82866">
    <property type="entry name" value="Multidrug efflux transporter AcrB transmembrane domain"/>
    <property type="match status" value="2"/>
</dbReference>
<dbReference type="FunCoup" id="F4WKN5">
    <property type="interactions" value="972"/>
</dbReference>
<feature type="transmembrane region" description="Helical" evidence="17">
    <location>
        <begin position="635"/>
        <end position="659"/>
    </location>
</feature>
<dbReference type="GO" id="GO:0012505">
    <property type="term" value="C:endomembrane system"/>
    <property type="evidence" value="ECO:0007669"/>
    <property type="project" value="UniProtKB-SubCell"/>
</dbReference>
<proteinExistence type="inferred from homology"/>
<feature type="transmembrane region" description="Helical" evidence="17">
    <location>
        <begin position="602"/>
        <end position="623"/>
    </location>
</feature>
<name>F4WKN5_ACREC</name>
<feature type="non-terminal residue" evidence="19">
    <location>
        <position position="1"/>
    </location>
</feature>
<comment type="catalytic activity">
    <reaction evidence="15">
        <text>cholesterol(in) = cholesterol(out)</text>
        <dbReference type="Rhea" id="RHEA:39747"/>
        <dbReference type="ChEBI" id="CHEBI:16113"/>
    </reaction>
</comment>
<keyword evidence="5 17" id="KW-0812">Transmembrane</keyword>
<evidence type="ECO:0000256" key="5">
    <source>
        <dbReference type="ARBA" id="ARBA00022692"/>
    </source>
</evidence>
<dbReference type="GO" id="GO:0030299">
    <property type="term" value="P:intestinal cholesterol absorption"/>
    <property type="evidence" value="ECO:0007669"/>
    <property type="project" value="TreeGrafter"/>
</dbReference>
<dbReference type="Gene3D" id="1.20.1640.10">
    <property type="entry name" value="Multidrug efflux transporter AcrB transmembrane domain"/>
    <property type="match status" value="2"/>
</dbReference>
<feature type="transmembrane region" description="Helical" evidence="17">
    <location>
        <begin position="726"/>
        <end position="751"/>
    </location>
</feature>
<dbReference type="PROSITE" id="PS50156">
    <property type="entry name" value="SSD"/>
    <property type="match status" value="1"/>
</dbReference>
<evidence type="ECO:0000259" key="18">
    <source>
        <dbReference type="PROSITE" id="PS50156"/>
    </source>
</evidence>
<dbReference type="Pfam" id="PF22314">
    <property type="entry name" value="NPC1_MLD"/>
    <property type="match status" value="1"/>
</dbReference>
<feature type="transmembrane region" description="Helical" evidence="17">
    <location>
        <begin position="665"/>
        <end position="687"/>
    </location>
</feature>
<dbReference type="GO" id="GO:0015485">
    <property type="term" value="F:cholesterol binding"/>
    <property type="evidence" value="ECO:0007669"/>
    <property type="project" value="TreeGrafter"/>
</dbReference>
<dbReference type="PANTHER" id="PTHR45727:SF2">
    <property type="entry name" value="NPC INTRACELLULAR CHOLESTEROL TRANSPORTER 1"/>
    <property type="match status" value="1"/>
</dbReference>
<evidence type="ECO:0000256" key="15">
    <source>
        <dbReference type="ARBA" id="ARBA00034049"/>
    </source>
</evidence>
<evidence type="ECO:0000256" key="9">
    <source>
        <dbReference type="ARBA" id="ARBA00023098"/>
    </source>
</evidence>
<evidence type="ECO:0000256" key="6">
    <source>
        <dbReference type="ARBA" id="ARBA00022729"/>
    </source>
</evidence>
<evidence type="ECO:0000256" key="7">
    <source>
        <dbReference type="ARBA" id="ARBA00022989"/>
    </source>
</evidence>
<keyword evidence="13" id="KW-0325">Glycoprotein</keyword>
<keyword evidence="8" id="KW-0445">Lipid transport</keyword>
<keyword evidence="4" id="KW-0153">Cholesterol metabolism</keyword>
<keyword evidence="3" id="KW-0813">Transport</keyword>
<comment type="subcellular location">
    <subcellularLocation>
        <location evidence="1">Endomembrane system</location>
        <topology evidence="1">Multi-pass membrane protein</topology>
    </subcellularLocation>
</comment>
<evidence type="ECO:0000256" key="11">
    <source>
        <dbReference type="ARBA" id="ARBA00023157"/>
    </source>
</evidence>
<dbReference type="GO" id="GO:0005319">
    <property type="term" value="F:lipid transporter activity"/>
    <property type="evidence" value="ECO:0007669"/>
    <property type="project" value="InterPro"/>
</dbReference>
<evidence type="ECO:0000313" key="20">
    <source>
        <dbReference type="Proteomes" id="UP000007755"/>
    </source>
</evidence>
<dbReference type="InterPro" id="IPR000731">
    <property type="entry name" value="SSD"/>
</dbReference>
<dbReference type="InterPro" id="IPR053956">
    <property type="entry name" value="NPC1_MLD"/>
</dbReference>
<evidence type="ECO:0000256" key="3">
    <source>
        <dbReference type="ARBA" id="ARBA00022448"/>
    </source>
</evidence>
<protein>
    <submittedName>
        <fullName evidence="19">Niemann-Pick C1 protein</fullName>
    </submittedName>
</protein>
<keyword evidence="14" id="KW-0753">Steroid metabolism</keyword>
<evidence type="ECO:0000256" key="10">
    <source>
        <dbReference type="ARBA" id="ARBA00023136"/>
    </source>
</evidence>
<reference evidence="19" key="1">
    <citation type="submission" date="2011-02" db="EMBL/GenBank/DDBJ databases">
        <title>The genome of the leaf-cutting ant Acromyrmex echinatior suggests key adaptations to social evolution and fungus farming.</title>
        <authorList>
            <person name="Nygaard S."/>
            <person name="Zhang G."/>
        </authorList>
    </citation>
    <scope>NUCLEOTIDE SEQUENCE</scope>
</reference>
<dbReference type="GO" id="GO:0008203">
    <property type="term" value="P:cholesterol metabolic process"/>
    <property type="evidence" value="ECO:0007669"/>
    <property type="project" value="UniProtKB-KW"/>
</dbReference>
<evidence type="ECO:0000256" key="13">
    <source>
        <dbReference type="ARBA" id="ARBA00023180"/>
    </source>
</evidence>
<comment type="similarity">
    <text evidence="2">Belongs to the patched family.</text>
</comment>
<dbReference type="InterPro" id="IPR004765">
    <property type="entry name" value="NPC1-like"/>
</dbReference>
<evidence type="ECO:0000313" key="19">
    <source>
        <dbReference type="EMBL" id="EGI65127.1"/>
    </source>
</evidence>
<dbReference type="AlphaFoldDB" id="F4WKN5"/>
<dbReference type="Pfam" id="PF16414">
    <property type="entry name" value="NPC1_N"/>
    <property type="match status" value="1"/>
</dbReference>
<dbReference type="GO" id="GO:0042632">
    <property type="term" value="P:cholesterol homeostasis"/>
    <property type="evidence" value="ECO:0007669"/>
    <property type="project" value="TreeGrafter"/>
</dbReference>
<organism evidence="20">
    <name type="scientific">Acromyrmex echinatior</name>
    <name type="common">Panamanian leafcutter ant</name>
    <name type="synonym">Acromyrmex octospinosus echinatior</name>
    <dbReference type="NCBI Taxonomy" id="103372"/>
    <lineage>
        <taxon>Eukaryota</taxon>
        <taxon>Metazoa</taxon>
        <taxon>Ecdysozoa</taxon>
        <taxon>Arthropoda</taxon>
        <taxon>Hexapoda</taxon>
        <taxon>Insecta</taxon>
        <taxon>Pterygota</taxon>
        <taxon>Neoptera</taxon>
        <taxon>Endopterygota</taxon>
        <taxon>Hymenoptera</taxon>
        <taxon>Apocrita</taxon>
        <taxon>Aculeata</taxon>
        <taxon>Formicoidea</taxon>
        <taxon>Formicidae</taxon>
        <taxon>Myrmicinae</taxon>
        <taxon>Acromyrmex</taxon>
    </lineage>
</organism>
<evidence type="ECO:0000256" key="16">
    <source>
        <dbReference type="SAM" id="MobiDB-lite"/>
    </source>
</evidence>
<dbReference type="InterPro" id="IPR053958">
    <property type="entry name" value="HMGCR/SNAP/NPC1-like_SSD"/>
</dbReference>
<feature type="transmembrane region" description="Helical" evidence="17">
    <location>
        <begin position="1079"/>
        <end position="1101"/>
    </location>
</feature>
<dbReference type="InParanoid" id="F4WKN5"/>
<feature type="transmembrane region" description="Helical" evidence="17">
    <location>
        <begin position="798"/>
        <end position="821"/>
    </location>
</feature>
<dbReference type="FunFam" id="1.20.1640.10:FF:000008">
    <property type="entry name" value="NPC intracellular cholesterol transporter 1"/>
    <property type="match status" value="1"/>
</dbReference>
<feature type="domain" description="SSD" evidence="18">
    <location>
        <begin position="601"/>
        <end position="751"/>
    </location>
</feature>
<dbReference type="Pfam" id="PF12349">
    <property type="entry name" value="Sterol-sensing"/>
    <property type="match status" value="1"/>
</dbReference>
<dbReference type="Proteomes" id="UP000007755">
    <property type="component" value="Unassembled WGS sequence"/>
</dbReference>
<dbReference type="InterPro" id="IPR032190">
    <property type="entry name" value="NPC1_N"/>
</dbReference>
<feature type="transmembrane region" description="Helical" evidence="17">
    <location>
        <begin position="1122"/>
        <end position="1144"/>
    </location>
</feature>